<keyword evidence="4" id="KW-1185">Reference proteome</keyword>
<dbReference type="CDD" id="cd05379">
    <property type="entry name" value="CAP_bacterial"/>
    <property type="match status" value="1"/>
</dbReference>
<feature type="domain" description="SCP" evidence="2">
    <location>
        <begin position="100"/>
        <end position="215"/>
    </location>
</feature>
<evidence type="ECO:0000256" key="1">
    <source>
        <dbReference type="SAM" id="MobiDB-lite"/>
    </source>
</evidence>
<dbReference type="InterPro" id="IPR014044">
    <property type="entry name" value="CAP_dom"/>
</dbReference>
<dbReference type="KEGG" id="fwa:DCMF_27785"/>
<sequence>MIMFTMLFSTMAFAAPSSAKAATPSKNVNQSTVVSKVQSLLNNNSGSAEISNLLAGKGASAAQPEQKTVPTTTQTAPDPAASGQTTSPVAGLTADEQKMVDLVNKERTANGLKPLQVDMRLVNTARMKSQDMINKGYFDHNSPTYGSPFDQMKSQGITYKTAGENLAGNSTVEKAHTALMNSAGHRANILNANYTHIGIGIIDGGPYGKMFTQHFIG</sequence>
<protein>
    <recommendedName>
        <fullName evidence="2">SCP domain-containing protein</fullName>
    </recommendedName>
</protein>
<dbReference type="InterPro" id="IPR035940">
    <property type="entry name" value="CAP_sf"/>
</dbReference>
<dbReference type="PANTHER" id="PTHR31157">
    <property type="entry name" value="SCP DOMAIN-CONTAINING PROTEIN"/>
    <property type="match status" value="1"/>
</dbReference>
<dbReference type="NCBIfam" id="TIGR02909">
    <property type="entry name" value="spore_YkwD"/>
    <property type="match status" value="1"/>
</dbReference>
<accession>A0A3G1L3A1</accession>
<dbReference type="AlphaFoldDB" id="A0A3G1L3A1"/>
<evidence type="ECO:0000259" key="2">
    <source>
        <dbReference type="Pfam" id="PF00188"/>
    </source>
</evidence>
<dbReference type="EMBL" id="CP017634">
    <property type="protein sequence ID" value="ATW28965.1"/>
    <property type="molecule type" value="Genomic_DNA"/>
</dbReference>
<dbReference type="Gene3D" id="3.40.33.10">
    <property type="entry name" value="CAP"/>
    <property type="match status" value="1"/>
</dbReference>
<name>A0A3G1L3A1_FORW1</name>
<proteinExistence type="predicted"/>
<evidence type="ECO:0000313" key="3">
    <source>
        <dbReference type="EMBL" id="ATW28965.1"/>
    </source>
</evidence>
<dbReference type="Proteomes" id="UP000323521">
    <property type="component" value="Chromosome"/>
</dbReference>
<dbReference type="InterPro" id="IPR014258">
    <property type="entry name" value="CAP_domain_YkwD-like"/>
</dbReference>
<dbReference type="Pfam" id="PF00188">
    <property type="entry name" value="CAP"/>
    <property type="match status" value="1"/>
</dbReference>
<evidence type="ECO:0000313" key="4">
    <source>
        <dbReference type="Proteomes" id="UP000323521"/>
    </source>
</evidence>
<organism evidence="3 4">
    <name type="scientific">Formimonas warabiya</name>
    <dbReference type="NCBI Taxonomy" id="1761012"/>
    <lineage>
        <taxon>Bacteria</taxon>
        <taxon>Bacillati</taxon>
        <taxon>Bacillota</taxon>
        <taxon>Clostridia</taxon>
        <taxon>Eubacteriales</taxon>
        <taxon>Peptococcaceae</taxon>
        <taxon>Candidatus Formimonas</taxon>
    </lineage>
</organism>
<feature type="region of interest" description="Disordered" evidence="1">
    <location>
        <begin position="56"/>
        <end position="90"/>
    </location>
</feature>
<dbReference type="SUPFAM" id="SSF55797">
    <property type="entry name" value="PR-1-like"/>
    <property type="match status" value="1"/>
</dbReference>
<reference evidence="3 4" key="1">
    <citation type="submission" date="2016-10" db="EMBL/GenBank/DDBJ databases">
        <title>Complete Genome Sequence of Peptococcaceae strain DCMF.</title>
        <authorList>
            <person name="Edwards R.J."/>
            <person name="Holland S.I."/>
            <person name="Deshpande N.P."/>
            <person name="Wong Y.K."/>
            <person name="Ertan H."/>
            <person name="Manefield M."/>
            <person name="Russell T.L."/>
            <person name="Lee M.J."/>
        </authorList>
    </citation>
    <scope>NUCLEOTIDE SEQUENCE [LARGE SCALE GENOMIC DNA]</scope>
    <source>
        <strain evidence="3 4">DCMF</strain>
    </source>
</reference>
<feature type="compositionally biased region" description="Low complexity" evidence="1">
    <location>
        <begin position="63"/>
        <end position="81"/>
    </location>
</feature>
<gene>
    <name evidence="3" type="ORF">DCMF_27785</name>
</gene>
<dbReference type="PANTHER" id="PTHR31157:SF1">
    <property type="entry name" value="SCP DOMAIN-CONTAINING PROTEIN"/>
    <property type="match status" value="1"/>
</dbReference>